<dbReference type="GO" id="GO:0016787">
    <property type="term" value="F:hydrolase activity"/>
    <property type="evidence" value="ECO:0007669"/>
    <property type="project" value="UniProtKB-KW"/>
</dbReference>
<sequence length="398" mass="43960">MFSLSSDESFHFELLRALALSRYHGTDINEVLVAASKITPGDFESFSSVFTALASRTLDRAISLDSKKYQVSARDAFFAASSYFRSADFYLHGNKSDPRIDELWKKQTFAFDQAIRLLPTPGERKLLKADGFDVPLIFYAAEGAGRKPTLILGNGFDGAQEEMLHSCGFAALERGWNVCTYEGPGQCTVVRDQGLGFINEWEKVVSPVVDYLETREDVDVKKVGLVGFSMAGYLCVRAAAFEHRFAAVMAVDGVYDVGEAFTKMAGPLVKVADEGGDVDSTAREWLKDPGVPSTVKWGVGHGLWSFQTDSAMDFLERTKKMTLKGIESKVQCPIWVGLAKDDIFFGGQPEKMKEVFGDQATLTELTAEDGAGEHCHVGAFAFMNQKVMDWFQDVIERS</sequence>
<evidence type="ECO:0000313" key="1">
    <source>
        <dbReference type="EMBL" id="KUJ18661.1"/>
    </source>
</evidence>
<protein>
    <submittedName>
        <fullName evidence="1">Alpha/beta-hydrolase</fullName>
    </submittedName>
</protein>
<dbReference type="EMBL" id="KQ947412">
    <property type="protein sequence ID" value="KUJ18661.1"/>
    <property type="molecule type" value="Genomic_DNA"/>
</dbReference>
<reference evidence="1 2" key="1">
    <citation type="submission" date="2015-10" db="EMBL/GenBank/DDBJ databases">
        <title>Full genome of DAOMC 229536 Phialocephala scopiformis, a fungal endophyte of spruce producing the potent anti-insectan compound rugulosin.</title>
        <authorList>
            <consortium name="DOE Joint Genome Institute"/>
            <person name="Walker A.K."/>
            <person name="Frasz S.L."/>
            <person name="Seifert K.A."/>
            <person name="Miller J.D."/>
            <person name="Mondo S.J."/>
            <person name="Labutti K."/>
            <person name="Lipzen A."/>
            <person name="Dockter R."/>
            <person name="Kennedy M."/>
            <person name="Grigoriev I.V."/>
            <person name="Spatafora J.W."/>
        </authorList>
    </citation>
    <scope>NUCLEOTIDE SEQUENCE [LARGE SCALE GENOMIC DNA]</scope>
    <source>
        <strain evidence="1 2">CBS 120377</strain>
    </source>
</reference>
<dbReference type="InterPro" id="IPR029058">
    <property type="entry name" value="AB_hydrolase_fold"/>
</dbReference>
<evidence type="ECO:0000313" key="2">
    <source>
        <dbReference type="Proteomes" id="UP000070700"/>
    </source>
</evidence>
<dbReference type="PANTHER" id="PTHR22946">
    <property type="entry name" value="DIENELACTONE HYDROLASE DOMAIN-CONTAINING PROTEIN-RELATED"/>
    <property type="match status" value="1"/>
</dbReference>
<organism evidence="1 2">
    <name type="scientific">Mollisia scopiformis</name>
    <name type="common">Conifer needle endophyte fungus</name>
    <name type="synonym">Phialocephala scopiformis</name>
    <dbReference type="NCBI Taxonomy" id="149040"/>
    <lineage>
        <taxon>Eukaryota</taxon>
        <taxon>Fungi</taxon>
        <taxon>Dikarya</taxon>
        <taxon>Ascomycota</taxon>
        <taxon>Pezizomycotina</taxon>
        <taxon>Leotiomycetes</taxon>
        <taxon>Helotiales</taxon>
        <taxon>Mollisiaceae</taxon>
        <taxon>Mollisia</taxon>
    </lineage>
</organism>
<dbReference type="AlphaFoldDB" id="A0A194XET5"/>
<dbReference type="OrthoDB" id="249703at2759"/>
<dbReference type="InterPro" id="IPR050261">
    <property type="entry name" value="FrsA_esterase"/>
</dbReference>
<dbReference type="PANTHER" id="PTHR22946:SF12">
    <property type="entry name" value="CONIDIAL PIGMENT BIOSYNTHESIS PROTEIN AYG1 (AFU_ORTHOLOGUE AFUA_2G17550)"/>
    <property type="match status" value="1"/>
</dbReference>
<dbReference type="InParanoid" id="A0A194XET5"/>
<proteinExistence type="predicted"/>
<keyword evidence="1" id="KW-0378">Hydrolase</keyword>
<dbReference type="GeneID" id="28822723"/>
<gene>
    <name evidence="1" type="ORF">LY89DRAFT_667737</name>
</gene>
<dbReference type="SUPFAM" id="SSF53474">
    <property type="entry name" value="alpha/beta-Hydrolases"/>
    <property type="match status" value="1"/>
</dbReference>
<accession>A0A194XET5</accession>
<dbReference type="KEGG" id="psco:LY89DRAFT_667737"/>
<keyword evidence="2" id="KW-1185">Reference proteome</keyword>
<name>A0A194XET5_MOLSC</name>
<dbReference type="Gene3D" id="3.40.50.1820">
    <property type="entry name" value="alpha/beta hydrolase"/>
    <property type="match status" value="1"/>
</dbReference>
<dbReference type="RefSeq" id="XP_018073016.1">
    <property type="nucleotide sequence ID" value="XM_018212997.1"/>
</dbReference>
<dbReference type="Proteomes" id="UP000070700">
    <property type="component" value="Unassembled WGS sequence"/>
</dbReference>
<dbReference type="Gene3D" id="1.20.1440.110">
    <property type="entry name" value="acylaminoacyl peptidase"/>
    <property type="match status" value="1"/>
</dbReference>